<keyword evidence="3" id="KW-1185">Reference proteome</keyword>
<accession>A0A1Q9E0F3</accession>
<feature type="compositionally biased region" description="Pro residues" evidence="1">
    <location>
        <begin position="124"/>
        <end position="133"/>
    </location>
</feature>
<organism evidence="2 3">
    <name type="scientific">Symbiodinium microadriaticum</name>
    <name type="common">Dinoflagellate</name>
    <name type="synonym">Zooxanthella microadriatica</name>
    <dbReference type="NCBI Taxonomy" id="2951"/>
    <lineage>
        <taxon>Eukaryota</taxon>
        <taxon>Sar</taxon>
        <taxon>Alveolata</taxon>
        <taxon>Dinophyceae</taxon>
        <taxon>Suessiales</taxon>
        <taxon>Symbiodiniaceae</taxon>
        <taxon>Symbiodinium</taxon>
    </lineage>
</organism>
<feature type="region of interest" description="Disordered" evidence="1">
    <location>
        <begin position="25"/>
        <end position="159"/>
    </location>
</feature>
<feature type="compositionally biased region" description="Acidic residues" evidence="1">
    <location>
        <begin position="30"/>
        <end position="42"/>
    </location>
</feature>
<evidence type="ECO:0000256" key="1">
    <source>
        <dbReference type="SAM" id="MobiDB-lite"/>
    </source>
</evidence>
<evidence type="ECO:0000313" key="3">
    <source>
        <dbReference type="Proteomes" id="UP000186817"/>
    </source>
</evidence>
<comment type="caution">
    <text evidence="2">The sequence shown here is derived from an EMBL/GenBank/DDBJ whole genome shotgun (WGS) entry which is preliminary data.</text>
</comment>
<reference evidence="2 3" key="1">
    <citation type="submission" date="2016-02" db="EMBL/GenBank/DDBJ databases">
        <title>Genome analysis of coral dinoflagellate symbionts highlights evolutionary adaptations to a symbiotic lifestyle.</title>
        <authorList>
            <person name="Aranda M."/>
            <person name="Li Y."/>
            <person name="Liew Y.J."/>
            <person name="Baumgarten S."/>
            <person name="Simakov O."/>
            <person name="Wilson M."/>
            <person name="Piel J."/>
            <person name="Ashoor H."/>
            <person name="Bougouffa S."/>
            <person name="Bajic V.B."/>
            <person name="Ryu T."/>
            <person name="Ravasi T."/>
            <person name="Bayer T."/>
            <person name="Micklem G."/>
            <person name="Kim H."/>
            <person name="Bhak J."/>
            <person name="Lajeunesse T.C."/>
            <person name="Voolstra C.R."/>
        </authorList>
    </citation>
    <scope>NUCLEOTIDE SEQUENCE [LARGE SCALE GENOMIC DNA]</scope>
    <source>
        <strain evidence="2 3">CCMP2467</strain>
    </source>
</reference>
<dbReference type="EMBL" id="LSRX01000312">
    <property type="protein sequence ID" value="OLQ00877.1"/>
    <property type="molecule type" value="Genomic_DNA"/>
</dbReference>
<sequence length="159" mass="17376">MKANAPCQSMAIVWEDVESRQCFGTRGSVWEDEDEDEDELDDPVPNPRRSWRCASAGKSEGVGGARRTPAPTAKRAARGAAKPKAKEAPSSEKPETTEKLELSEKPEKKSGRRSRRSDSRGGTLPPPPPPPPPRPERQDLDPTPEQGRLVPLSSKPYLG</sequence>
<name>A0A1Q9E0F3_SYMMI</name>
<proteinExistence type="predicted"/>
<feature type="compositionally biased region" description="Low complexity" evidence="1">
    <location>
        <begin position="65"/>
        <end position="74"/>
    </location>
</feature>
<feature type="compositionally biased region" description="Basic and acidic residues" evidence="1">
    <location>
        <begin position="84"/>
        <end position="109"/>
    </location>
</feature>
<gene>
    <name evidence="2" type="ORF">AK812_SmicGene16411</name>
</gene>
<evidence type="ECO:0000313" key="2">
    <source>
        <dbReference type="EMBL" id="OLQ00877.1"/>
    </source>
</evidence>
<dbReference type="AlphaFoldDB" id="A0A1Q9E0F3"/>
<protein>
    <submittedName>
        <fullName evidence="2">Uncharacterized protein</fullName>
    </submittedName>
</protein>
<dbReference type="Proteomes" id="UP000186817">
    <property type="component" value="Unassembled WGS sequence"/>
</dbReference>